<dbReference type="Pfam" id="PF04434">
    <property type="entry name" value="SWIM"/>
    <property type="match status" value="1"/>
</dbReference>
<feature type="region of interest" description="Disordered" evidence="2">
    <location>
        <begin position="236"/>
        <end position="267"/>
    </location>
</feature>
<gene>
    <name evidence="4" type="ORF">V5E97_04110</name>
</gene>
<organism evidence="4">
    <name type="scientific">Singulisphaera sp. Ch08</name>
    <dbReference type="NCBI Taxonomy" id="3120278"/>
    <lineage>
        <taxon>Bacteria</taxon>
        <taxon>Pseudomonadati</taxon>
        <taxon>Planctomycetota</taxon>
        <taxon>Planctomycetia</taxon>
        <taxon>Isosphaerales</taxon>
        <taxon>Isosphaeraceae</taxon>
        <taxon>Singulisphaera</taxon>
    </lineage>
</organism>
<name>A0AAU7CIZ6_9BACT</name>
<protein>
    <submittedName>
        <fullName evidence="4">SWIM zinc finger family protein</fullName>
    </submittedName>
</protein>
<sequence length="351" mass="37606">MGWYDYKPYVPVAKRRAQAAKEVAKRIKQGQAISPVVIQGRTIVSTFWGKAWCTNLEGYSDFANRLPRGRTYVRNGSVVDLKIEKGQIKALVSGSELYTIQIDIAPLSKDAWQVVKKLCAGKIGSLVELLQGKLSNAVMEAVTDRAEGLFPKPKEIKMRCSCPDYAGMCKHLAAVMYGIGNRLDSAPELLFELRGVDHQELIEQAIPAAPTKAKHGAPTIESADLSEIFGIEINDSPAAEPPISSSTTKKAPKVKKAPPTTKPVTVKPAAAVKQTAAKKATTAKPATEKKLATVKPATEKKTTVVKPAATVKQSAMKKAATVKPATEKKIVTAKPAAAATPKKARSVSKKG</sequence>
<feature type="domain" description="SWIM-type" evidence="3">
    <location>
        <begin position="150"/>
        <end position="180"/>
    </location>
</feature>
<accession>A0AAU7CIZ6</accession>
<evidence type="ECO:0000256" key="1">
    <source>
        <dbReference type="PROSITE-ProRule" id="PRU00325"/>
    </source>
</evidence>
<dbReference type="PANTHER" id="PTHR38133">
    <property type="entry name" value="SLR1429 PROTEIN"/>
    <property type="match status" value="1"/>
</dbReference>
<evidence type="ECO:0000256" key="2">
    <source>
        <dbReference type="SAM" id="MobiDB-lite"/>
    </source>
</evidence>
<dbReference type="AlphaFoldDB" id="A0AAU7CIZ6"/>
<evidence type="ECO:0000313" key="4">
    <source>
        <dbReference type="EMBL" id="XBH05211.1"/>
    </source>
</evidence>
<dbReference type="EMBL" id="CP155447">
    <property type="protein sequence ID" value="XBH05211.1"/>
    <property type="molecule type" value="Genomic_DNA"/>
</dbReference>
<keyword evidence="1" id="KW-0863">Zinc-finger</keyword>
<dbReference type="GO" id="GO:0008270">
    <property type="term" value="F:zinc ion binding"/>
    <property type="evidence" value="ECO:0007669"/>
    <property type="project" value="UniProtKB-KW"/>
</dbReference>
<dbReference type="RefSeq" id="WP_406698019.1">
    <property type="nucleotide sequence ID" value="NZ_CP155447.1"/>
</dbReference>
<dbReference type="PROSITE" id="PS50966">
    <property type="entry name" value="ZF_SWIM"/>
    <property type="match status" value="1"/>
</dbReference>
<proteinExistence type="predicted"/>
<feature type="compositionally biased region" description="Low complexity" evidence="2">
    <location>
        <begin position="257"/>
        <end position="267"/>
    </location>
</feature>
<dbReference type="PANTHER" id="PTHR38133:SF1">
    <property type="entry name" value="SLR1429 PROTEIN"/>
    <property type="match status" value="1"/>
</dbReference>
<evidence type="ECO:0000259" key="3">
    <source>
        <dbReference type="PROSITE" id="PS50966"/>
    </source>
</evidence>
<dbReference type="InterPro" id="IPR007527">
    <property type="entry name" value="Znf_SWIM"/>
</dbReference>
<reference evidence="4" key="1">
    <citation type="submission" date="2024-05" db="EMBL/GenBank/DDBJ databases">
        <title>Planctomycetes of the genus Singulisphaera possess chitinolytic capabilities.</title>
        <authorList>
            <person name="Ivanova A."/>
        </authorList>
    </citation>
    <scope>NUCLEOTIDE SEQUENCE</scope>
    <source>
        <strain evidence="4">Ch08T</strain>
    </source>
</reference>
<keyword evidence="1" id="KW-0479">Metal-binding</keyword>
<keyword evidence="1" id="KW-0862">Zinc</keyword>